<gene>
    <name evidence="1" type="ORF">SAMN05421640_1188</name>
</gene>
<proteinExistence type="predicted"/>
<evidence type="ECO:0000313" key="2">
    <source>
        <dbReference type="Proteomes" id="UP000198393"/>
    </source>
</evidence>
<dbReference type="AlphaFoldDB" id="A0A239H925"/>
<accession>A0A239H925</accession>
<dbReference type="OrthoDB" id="981960at2"/>
<name>A0A239H925_EKHLU</name>
<dbReference type="Proteomes" id="UP000198393">
    <property type="component" value="Unassembled WGS sequence"/>
</dbReference>
<organism evidence="1 2">
    <name type="scientific">Ekhidna lutea</name>
    <dbReference type="NCBI Taxonomy" id="447679"/>
    <lineage>
        <taxon>Bacteria</taxon>
        <taxon>Pseudomonadati</taxon>
        <taxon>Bacteroidota</taxon>
        <taxon>Cytophagia</taxon>
        <taxon>Cytophagales</taxon>
        <taxon>Reichenbachiellaceae</taxon>
        <taxon>Ekhidna</taxon>
    </lineage>
</organism>
<reference evidence="1 2" key="1">
    <citation type="submission" date="2017-06" db="EMBL/GenBank/DDBJ databases">
        <authorList>
            <person name="Kim H.J."/>
            <person name="Triplett B.A."/>
        </authorList>
    </citation>
    <scope>NUCLEOTIDE SEQUENCE [LARGE SCALE GENOMIC DNA]</scope>
    <source>
        <strain evidence="1 2">DSM 19307</strain>
    </source>
</reference>
<keyword evidence="2" id="KW-1185">Reference proteome</keyword>
<dbReference type="RefSeq" id="WP_089355942.1">
    <property type="nucleotide sequence ID" value="NZ_FZPD01000002.1"/>
</dbReference>
<evidence type="ECO:0000313" key="1">
    <source>
        <dbReference type="EMBL" id="SNS77548.1"/>
    </source>
</evidence>
<protein>
    <submittedName>
        <fullName evidence="1">Uncharacterized protein</fullName>
    </submittedName>
</protein>
<dbReference type="EMBL" id="FZPD01000002">
    <property type="protein sequence ID" value="SNS77548.1"/>
    <property type="molecule type" value="Genomic_DNA"/>
</dbReference>
<sequence length="94" mass="11121">MEVAKDLILDDYYKLRISSKKLSSGRYQVKFFATVKESKQLYGYVLVEADETLKSVISRIRKRLRELDLSVEFHHLHLFNVGQERQPANLMIFE</sequence>